<evidence type="ECO:0000313" key="2">
    <source>
        <dbReference type="Proteomes" id="UP000266152"/>
    </source>
</evidence>
<name>A0A395SFX2_FUSSP</name>
<evidence type="ECO:0000313" key="1">
    <source>
        <dbReference type="EMBL" id="RGP71300.1"/>
    </source>
</evidence>
<dbReference type="EMBL" id="PXOF01000045">
    <property type="protein sequence ID" value="RGP71300.1"/>
    <property type="molecule type" value="Genomic_DNA"/>
</dbReference>
<accession>A0A395SFX2</accession>
<protein>
    <recommendedName>
        <fullName evidence="3">HNH nuclease domain-containing protein</fullName>
    </recommendedName>
</protein>
<dbReference type="Proteomes" id="UP000266152">
    <property type="component" value="Unassembled WGS sequence"/>
</dbReference>
<dbReference type="AlphaFoldDB" id="A0A395SFX2"/>
<comment type="caution">
    <text evidence="1">The sequence shown here is derived from an EMBL/GenBank/DDBJ whole genome shotgun (WGS) entry which is preliminary data.</text>
</comment>
<evidence type="ECO:0008006" key="3">
    <source>
        <dbReference type="Google" id="ProtNLM"/>
    </source>
</evidence>
<keyword evidence="2" id="KW-1185">Reference proteome</keyword>
<gene>
    <name evidence="1" type="ORF">FSPOR_3421</name>
</gene>
<proteinExistence type="predicted"/>
<organism evidence="1 2">
    <name type="scientific">Fusarium sporotrichioides</name>
    <dbReference type="NCBI Taxonomy" id="5514"/>
    <lineage>
        <taxon>Eukaryota</taxon>
        <taxon>Fungi</taxon>
        <taxon>Dikarya</taxon>
        <taxon>Ascomycota</taxon>
        <taxon>Pezizomycotina</taxon>
        <taxon>Sordariomycetes</taxon>
        <taxon>Hypocreomycetidae</taxon>
        <taxon>Hypocreales</taxon>
        <taxon>Nectriaceae</taxon>
        <taxon>Fusarium</taxon>
    </lineage>
</organism>
<reference evidence="1 2" key="1">
    <citation type="journal article" date="2018" name="PLoS Pathog.">
        <title>Evolution of structural diversity of trichothecenes, a family of toxins produced by plant pathogenic and entomopathogenic fungi.</title>
        <authorList>
            <person name="Proctor R.H."/>
            <person name="McCormick S.P."/>
            <person name="Kim H.S."/>
            <person name="Cardoza R.E."/>
            <person name="Stanley A.M."/>
            <person name="Lindo L."/>
            <person name="Kelly A."/>
            <person name="Brown D.W."/>
            <person name="Lee T."/>
            <person name="Vaughan M.M."/>
            <person name="Alexander N.J."/>
            <person name="Busman M."/>
            <person name="Gutierrez S."/>
        </authorList>
    </citation>
    <scope>NUCLEOTIDE SEQUENCE [LARGE SCALE GENOMIC DNA]</scope>
    <source>
        <strain evidence="1 2">NRRL 3299</strain>
    </source>
</reference>
<sequence>MAQSFGVPILEPEYKEGTRSQSIIRPAVPLRADALFPIACLQEPELDKRYGQAKKIEVAIKDIYPWFSFRVEQLAVILLVGIEDLRGSGHLSPTTCSPYHLKDRVCDVSPFYMLQLDPRNLDQKHWGHVISKAPKWQPRLDIEMHPDQVALSIYYNSRFRTGKSVENLPPGFHKEAESKCRERDKKRCVVTGRDNPRIFWFIPRGWNDTVEHNNTTGNLEGGCIFLTKIDLLDDIHSATELGKTHEAWNMLCVDPAIYNALTQGLCAFSFIRKKDVDDRTSEVHLKFFWMPILRGRFDQIVNLNEVEGCFPIKRGNKPVTFDHERVEREGKEELSLDLSMFQHRGCPMPRQVDSERTAISDPPILSGKDVVIKMPKRESELFETVVRIHWACVTFAALCGGAGRAWYLTGKKQVDGSFEPRDEQFRRDGARKNEHG</sequence>